<evidence type="ECO:0000313" key="4">
    <source>
        <dbReference type="Proteomes" id="UP000319927"/>
    </source>
</evidence>
<name>A0A561WCQ4_9ACTN</name>
<dbReference type="SMART" id="SM00954">
    <property type="entry name" value="RelA_SpoT"/>
    <property type="match status" value="1"/>
</dbReference>
<feature type="region of interest" description="Disordered" evidence="1">
    <location>
        <begin position="608"/>
        <end position="631"/>
    </location>
</feature>
<dbReference type="Proteomes" id="UP000319927">
    <property type="component" value="Unassembled WGS sequence"/>
</dbReference>
<gene>
    <name evidence="3" type="ORF">FHX75_12163</name>
</gene>
<dbReference type="Pfam" id="PF04607">
    <property type="entry name" value="RelA_SpoT"/>
    <property type="match status" value="1"/>
</dbReference>
<feature type="compositionally biased region" description="Low complexity" evidence="1">
    <location>
        <begin position="366"/>
        <end position="394"/>
    </location>
</feature>
<dbReference type="InterPro" id="IPR043519">
    <property type="entry name" value="NT_sf"/>
</dbReference>
<feature type="compositionally biased region" description="Polar residues" evidence="1">
    <location>
        <begin position="472"/>
        <end position="490"/>
    </location>
</feature>
<feature type="compositionally biased region" description="Low complexity" evidence="1">
    <location>
        <begin position="430"/>
        <end position="440"/>
    </location>
</feature>
<feature type="compositionally biased region" description="Low complexity" evidence="1">
    <location>
        <begin position="545"/>
        <end position="561"/>
    </location>
</feature>
<dbReference type="InterPro" id="IPR007685">
    <property type="entry name" value="RelA_SpoT"/>
</dbReference>
<organism evidence="3 4">
    <name type="scientific">Micromonospora palomenae</name>
    <dbReference type="NCBI Taxonomy" id="1461247"/>
    <lineage>
        <taxon>Bacteria</taxon>
        <taxon>Bacillati</taxon>
        <taxon>Actinomycetota</taxon>
        <taxon>Actinomycetes</taxon>
        <taxon>Micromonosporales</taxon>
        <taxon>Micromonosporaceae</taxon>
        <taxon>Micromonospora</taxon>
    </lineage>
</organism>
<proteinExistence type="predicted"/>
<dbReference type="PANTHER" id="PTHR45725:SF18">
    <property type="entry name" value="ORC1-LIKE AAA ATPASE DOMAIN-CONTAINING PROTEIN"/>
    <property type="match status" value="1"/>
</dbReference>
<evidence type="ECO:0000259" key="2">
    <source>
        <dbReference type="SMART" id="SM00954"/>
    </source>
</evidence>
<evidence type="ECO:0000313" key="3">
    <source>
        <dbReference type="EMBL" id="TWG21648.1"/>
    </source>
</evidence>
<feature type="region of interest" description="Disordered" evidence="1">
    <location>
        <begin position="515"/>
        <end position="594"/>
    </location>
</feature>
<dbReference type="Gene3D" id="3.30.460.10">
    <property type="entry name" value="Beta Polymerase, domain 2"/>
    <property type="match status" value="1"/>
</dbReference>
<dbReference type="InterPro" id="IPR057746">
    <property type="entry name" value="CpnT-like_N"/>
</dbReference>
<feature type="region of interest" description="Disordered" evidence="1">
    <location>
        <begin position="430"/>
        <end position="490"/>
    </location>
</feature>
<evidence type="ECO:0000256" key="1">
    <source>
        <dbReference type="SAM" id="MobiDB-lite"/>
    </source>
</evidence>
<keyword evidence="4" id="KW-1185">Reference proteome</keyword>
<protein>
    <submittedName>
        <fullName evidence="3">RelA/SpoT family protein</fullName>
    </submittedName>
</protein>
<dbReference type="EMBL" id="VIXA01000002">
    <property type="protein sequence ID" value="TWG21648.1"/>
    <property type="molecule type" value="Genomic_DNA"/>
</dbReference>
<dbReference type="GO" id="GO:0015969">
    <property type="term" value="P:guanosine tetraphosphate metabolic process"/>
    <property type="evidence" value="ECO:0007669"/>
    <property type="project" value="InterPro"/>
</dbReference>
<dbReference type="OrthoDB" id="4554584at2"/>
<dbReference type="SUPFAM" id="SSF81301">
    <property type="entry name" value="Nucleotidyltransferase"/>
    <property type="match status" value="1"/>
</dbReference>
<reference evidence="3 4" key="1">
    <citation type="submission" date="2019-06" db="EMBL/GenBank/DDBJ databases">
        <title>Sequencing the genomes of 1000 actinobacteria strains.</title>
        <authorList>
            <person name="Klenk H.-P."/>
        </authorList>
    </citation>
    <scope>NUCLEOTIDE SEQUENCE [LARGE SCALE GENOMIC DNA]</scope>
    <source>
        <strain evidence="3 4">DSM 102131</strain>
    </source>
</reference>
<dbReference type="InterPro" id="IPR028908">
    <property type="entry name" value="Tox-PL_dom"/>
</dbReference>
<dbReference type="Pfam" id="PF15644">
    <property type="entry name" value="Gln_amidase"/>
    <property type="match status" value="1"/>
</dbReference>
<feature type="compositionally biased region" description="Pro residues" evidence="1">
    <location>
        <begin position="614"/>
        <end position="624"/>
    </location>
</feature>
<feature type="region of interest" description="Disordered" evidence="1">
    <location>
        <begin position="767"/>
        <end position="789"/>
    </location>
</feature>
<feature type="domain" description="RelA/SpoT" evidence="2">
    <location>
        <begin position="1321"/>
        <end position="1431"/>
    </location>
</feature>
<dbReference type="PANTHER" id="PTHR45725">
    <property type="entry name" value="FORMIN HOMOLOGY 2 FAMILY MEMBER"/>
    <property type="match status" value="1"/>
</dbReference>
<feature type="compositionally biased region" description="Low complexity" evidence="1">
    <location>
        <begin position="515"/>
        <end position="533"/>
    </location>
</feature>
<dbReference type="Pfam" id="PF25547">
    <property type="entry name" value="WXG100_2"/>
    <property type="match status" value="1"/>
</dbReference>
<feature type="compositionally biased region" description="Polar residues" evidence="1">
    <location>
        <begin position="445"/>
        <end position="455"/>
    </location>
</feature>
<feature type="region of interest" description="Disordered" evidence="1">
    <location>
        <begin position="1045"/>
        <end position="1087"/>
    </location>
</feature>
<accession>A0A561WCQ4</accession>
<dbReference type="RefSeq" id="WP_154939313.1">
    <property type="nucleotide sequence ID" value="NZ_VIXA01000002.1"/>
</dbReference>
<dbReference type="InterPro" id="IPR051425">
    <property type="entry name" value="Formin_Homology"/>
</dbReference>
<comment type="caution">
    <text evidence="3">The sequence shown here is derived from an EMBL/GenBank/DDBJ whole genome shotgun (WGS) entry which is preliminary data.</text>
</comment>
<feature type="region of interest" description="Disordered" evidence="1">
    <location>
        <begin position="353"/>
        <end position="407"/>
    </location>
</feature>
<feature type="compositionally biased region" description="Gly residues" evidence="1">
    <location>
        <begin position="1052"/>
        <end position="1065"/>
    </location>
</feature>
<sequence>MSLLPSPIPHPLDYSPWDLPGWVYEALDWVIGVEWPEGDERAVWDLADQWYDVAAALAGPRDDAIAAAAEVRSGYGGIGLVAEAFDTAWRRVADGDEAPLLVLLAVSDELGRLVEECGCDIEGAKLEVWIELGILVVELLAIAVASVVTAGAASPAVGAATTASRLVVQQIFKRLLAQLAKKELKQGLKEAGERAAKEVARGGMRGLGKRAARGGLEEATEESGISLATQAYQNSTGRRDGLDLADLGASAVGGFAGGAVAPLAGLGRHAHGRGARIVEHFGREMTGETLAEGAAGLATGQGVMSLEDAARAAVSGATGSATGQVDAAVRARIDGQLSALAAPLPPMELPLVPPVAAGDLPSPRDGSSSEAGASALSGGSRTGAAPAASLADAAPPAPQPDREPVAVGKGEAVPAVEVGSASDRGASAAVTVDAAASTQAGHGPSSGSPTLSSVTAERPPSPQVGEVPATAAHSTTMPTAANPATSAPVTTGPVTTSAAIASPATVTTSGTLTSATVTSSGTMTSPGTGVVGSAATSVPPANANGSASAHPPVAAAHGSPPAVTPPSVQRPTPVGAETPPRQGPGTPEQDGDVATRNRFPSLEALAPATSPLPEAQPSPVPPGPATELPRLRTPEWYAAKWAAEREALERRRYQGYFESQRAWYEDKRRFDAASRRKDVARTHEERARRSARRAIELQREGRVEMADWFQRLANQDQRDAFDEQDLADDILAGRVVPDEVFIDNPADFQRINDDVADLALGAVETSDRSALTGADDDPPPIDRSRRYGQWGGLRPPLALHQTDLERQMPRHPDGSVVRTADPRQGGWFALANDGGPQADPTRGINCLDCTLSLFETWVHGRPRVSAPRTFDGYAAGDIRCPIMGEKNGPRRVEQVTGGRFQKLVGRREEATDSRDLRDAVDRGFENLRVQLKIGGHGSYAFLITEWENGGSHAWVALNQNGTILYLDPQSGAVYDQPLYRHRGVDDPDNVISVDALVLGGDGRPMPLGGLARGRFSVLPDLPDYPSTPEDEAGYGDPYLNRLHLLDGPGMASPGGGAAADGGGPARSGLPQEADEPPGEQQNLRRERDQALAARLSAGTSVQQVVAESVDLDAVFAAGVTPAEAATQLDPATLGRLAPHLDERDARDVAKLLADPQVRRMLADTWEEPPLGEPMLAERLMRQLARRPDLTRIVLATPEVTNSLTARPVTLYHLLGYQQAIDTLGSVLEDIAERGYAAVSAGGPTTATPTVLTDEQRQVSDALEALKQPVKQANFDTSRRDDDDYRLAYVDHLWAEAVPAQVELNELARALTGENGIPGWRTKPKGHERILDKLIEYDNDASDLKDLAAAKIEFQTLDEIYSALARLTHMPQVTILNIKDRFRRPQGSGYRDVLLNLRMSNGHVAELRLHLAAVDRVAKWEHVLYEVRRDLDAIALAENRPLTPVEKAIRIGLLNRVQEAFGDAAHGNTRDGRID</sequence>